<feature type="domain" description="NERD" evidence="2">
    <location>
        <begin position="17"/>
        <end position="114"/>
    </location>
</feature>
<evidence type="ECO:0000259" key="2">
    <source>
        <dbReference type="Pfam" id="PF08378"/>
    </source>
</evidence>
<gene>
    <name evidence="4" type="ORF">HNQ68_003165</name>
</gene>
<dbReference type="InterPro" id="IPR000212">
    <property type="entry name" value="DNA_helicase_UvrD/REP"/>
</dbReference>
<dbReference type="GO" id="GO:0005524">
    <property type="term" value="F:ATP binding"/>
    <property type="evidence" value="ECO:0007669"/>
    <property type="project" value="InterPro"/>
</dbReference>
<organism evidence="4 5">
    <name type="scientific">Pseudochrobactrum saccharolyticum</name>
    <dbReference type="NCBI Taxonomy" id="354352"/>
    <lineage>
        <taxon>Bacteria</taxon>
        <taxon>Pseudomonadati</taxon>
        <taxon>Pseudomonadota</taxon>
        <taxon>Alphaproteobacteria</taxon>
        <taxon>Hyphomicrobiales</taxon>
        <taxon>Brucellaceae</taxon>
        <taxon>Pseudochrobactrum</taxon>
    </lineage>
</organism>
<comment type="caution">
    <text evidence="4">The sequence shown here is derived from an EMBL/GenBank/DDBJ whole genome shotgun (WGS) entry which is preliminary data.</text>
</comment>
<dbReference type="InterPro" id="IPR011528">
    <property type="entry name" value="NERD"/>
</dbReference>
<dbReference type="Pfam" id="PF13245">
    <property type="entry name" value="AAA_19"/>
    <property type="match status" value="1"/>
</dbReference>
<keyword evidence="5" id="KW-1185">Reference proteome</keyword>
<dbReference type="PANTHER" id="PTHR11070:SF2">
    <property type="entry name" value="ATP-DEPENDENT DNA HELICASE SRS2"/>
    <property type="match status" value="1"/>
</dbReference>
<evidence type="ECO:0000259" key="3">
    <source>
        <dbReference type="Pfam" id="PF13538"/>
    </source>
</evidence>
<dbReference type="Gene3D" id="3.40.50.300">
    <property type="entry name" value="P-loop containing nucleotide triphosphate hydrolases"/>
    <property type="match status" value="2"/>
</dbReference>
<dbReference type="GO" id="GO:0000725">
    <property type="term" value="P:recombinational repair"/>
    <property type="evidence" value="ECO:0007669"/>
    <property type="project" value="TreeGrafter"/>
</dbReference>
<reference evidence="4 5" key="1">
    <citation type="submission" date="2020-08" db="EMBL/GenBank/DDBJ databases">
        <title>Genomic Encyclopedia of Type Strains, Phase IV (KMG-IV): sequencing the most valuable type-strain genomes for metagenomic binning, comparative biology and taxonomic classification.</title>
        <authorList>
            <person name="Goeker M."/>
        </authorList>
    </citation>
    <scope>NUCLEOTIDE SEQUENCE [LARGE SCALE GENOMIC DNA]</scope>
    <source>
        <strain evidence="4 5">DSM 25620</strain>
    </source>
</reference>
<dbReference type="GO" id="GO:0003677">
    <property type="term" value="F:DNA binding"/>
    <property type="evidence" value="ECO:0007669"/>
    <property type="project" value="InterPro"/>
</dbReference>
<proteinExistence type="predicted"/>
<dbReference type="InterPro" id="IPR027417">
    <property type="entry name" value="P-loop_NTPase"/>
</dbReference>
<dbReference type="Pfam" id="PF08378">
    <property type="entry name" value="NERD"/>
    <property type="match status" value="1"/>
</dbReference>
<accession>A0A7W8ERG7</accession>
<dbReference type="RefSeq" id="WP_151160329.1">
    <property type="nucleotide sequence ID" value="NZ_JACHIL010000006.1"/>
</dbReference>
<dbReference type="PANTHER" id="PTHR11070">
    <property type="entry name" value="UVRD / RECB / PCRA DNA HELICASE FAMILY MEMBER"/>
    <property type="match status" value="1"/>
</dbReference>
<dbReference type="EMBL" id="JACHIL010000006">
    <property type="protein sequence ID" value="MBB5092608.1"/>
    <property type="molecule type" value="Genomic_DNA"/>
</dbReference>
<dbReference type="Proteomes" id="UP000531231">
    <property type="component" value="Unassembled WGS sequence"/>
</dbReference>
<evidence type="ECO:0000256" key="1">
    <source>
        <dbReference type="ARBA" id="ARBA00034923"/>
    </source>
</evidence>
<dbReference type="Pfam" id="PF13538">
    <property type="entry name" value="UvrD_C_2"/>
    <property type="match status" value="1"/>
</dbReference>
<name>A0A7W8ERG7_9HYPH</name>
<dbReference type="GO" id="GO:0043138">
    <property type="term" value="F:3'-5' DNA helicase activity"/>
    <property type="evidence" value="ECO:0007669"/>
    <property type="project" value="TreeGrafter"/>
</dbReference>
<evidence type="ECO:0000313" key="5">
    <source>
        <dbReference type="Proteomes" id="UP000531231"/>
    </source>
</evidence>
<sequence length="540" mass="59833">MAKMIPNEPVAGTPMSERVVHTALSRLDDNWIVIHSVRWQSLRNGRPGDGEADFILIHPKRGILIVEVKGGDINVIDGEWSSTNSKTGEVSKIKNPFDQATDSKYALLEYLKYHGLPTNRISLAHAVSFPRRTIDPQIYLGPAAPASIVWDRPELGDPVAMVERTCKHWAMSATITNEEIKKLVQLLAPTTSIRRRLVDRIDDIHQQLLRLTDEQIQDFTFLRSFRRALVTGGAGTGKTVLAVARARQLAADGFNPLLVCYNERLGDLLAKEISDDPRIWAGTFHSLCIRMAKERGKALPKQRSEEWWKEDAPKLLIDVMSEAGGRFGSVVIDEGQDFPSGWFTALELAVAEAVDPPFYVFADAHQQLYLDNWTSPSDMPPALPLTVNCRSTTAIASCAARVFGEEAIGRGTDGPPPQFRDINNRREMLRGIQRLTETLIEKEAVDANDIVVLSDDTDILEGLSHIAAGEVPFVREGVGVRMETIRRFKGLEAGVVVLALSERTSSKIAAAMAYTGMSRARSALYVFGSRVVRDRVSWLG</sequence>
<feature type="domain" description="UvrD-like helicase C-terminal" evidence="3">
    <location>
        <begin position="481"/>
        <end position="526"/>
    </location>
</feature>
<protein>
    <recommendedName>
        <fullName evidence="1">DNA 3'-5' helicase II</fullName>
    </recommendedName>
</protein>
<dbReference type="InterPro" id="IPR027785">
    <property type="entry name" value="UvrD-like_helicase_C"/>
</dbReference>
<dbReference type="SUPFAM" id="SSF52540">
    <property type="entry name" value="P-loop containing nucleoside triphosphate hydrolases"/>
    <property type="match status" value="1"/>
</dbReference>
<evidence type="ECO:0000313" key="4">
    <source>
        <dbReference type="EMBL" id="MBB5092608.1"/>
    </source>
</evidence>
<dbReference type="AlphaFoldDB" id="A0A7W8ERG7"/>